<evidence type="ECO:0000313" key="12">
    <source>
        <dbReference type="EMBL" id="CAH1779162.1"/>
    </source>
</evidence>
<dbReference type="EC" id="2.3.2.13" evidence="6"/>
<accession>A0A8J1TVJ9</accession>
<feature type="region of interest" description="Disordered" evidence="10">
    <location>
        <begin position="1"/>
        <end position="39"/>
    </location>
</feature>
<dbReference type="Gene3D" id="2.60.40.10">
    <property type="entry name" value="Immunoglobulins"/>
    <property type="match status" value="3"/>
</dbReference>
<dbReference type="PIRSF" id="PIRSF000459">
    <property type="entry name" value="TGM_EBP42"/>
    <property type="match status" value="1"/>
</dbReference>
<evidence type="ECO:0000256" key="6">
    <source>
        <dbReference type="ARBA" id="ARBA00024222"/>
    </source>
</evidence>
<feature type="active site" evidence="8">
    <location>
        <position position="318"/>
    </location>
</feature>
<sequence>MAWRSTATSTSDPAKEPGVEVAYYNPKKKSEASDASDAEEEQILKVVNVEFNIPLNTKKHRTDKFEITESDREEPQLVLRRGQPFDITVEFNRPFVDETDDIKLYFLLGKRPNRRSGTYVSLKLHDEDLPKQWGAKPIKNNGNYLTVTVYTPPDMIVGKWNFQFSSMKREGLLKKYMYNGDDDVYILFNPWCPDDQVFLNDPALLEEYILNESGKIYSGTWNNIRPKPWNFGQFEDFMLDCCFYLLEQSGMVEKRMNNPVLVARKISSIVNAQDNNGVLVGNWSGDYSGGTSPLAWGGSVKILEEYWRTKKSVSFGQCWVFSGVVTSICRCLGIPVRSVTNFASAHDTDASLTIDNYWSWDNQPLEEYNNDSIWNFHVWNDVWMARPDLPEGCNGWQAIDATPQETSEGLYCAGPCSLNAIKDGLVDLPYDARFMFAEVNADRVHWIYGKDGRYQKQFQQNTIGRCISTKAPSSKATRWSDREDITHVYKYREGTLMERTAVWHAASTDENTKNLYNQKDNDVFMDMIDSDNVLIGDPVKVTFKIKNNSDKVRNVDVMVTAKVVAYTGVPGTQVKQLKDSVSLQPGQESYLYLNIKPTDYLDKLVDMAMMRMHALARVVETNQVYCEVDDFRLKKPDIIITAPESVVVGEEFIVRAEFKNPLLKPLTRGEFTVEGPGLQKPLKIICRESIASGEVVKVSSDKLTAKKPGERVLIVTFDSLELSDLADDADILVKPA</sequence>
<evidence type="ECO:0000313" key="13">
    <source>
        <dbReference type="Proteomes" id="UP000749559"/>
    </source>
</evidence>
<evidence type="ECO:0000256" key="5">
    <source>
        <dbReference type="ARBA" id="ARBA00023315"/>
    </source>
</evidence>
<evidence type="ECO:0000256" key="8">
    <source>
        <dbReference type="PIRSR" id="PIRSR000459-1"/>
    </source>
</evidence>
<proteinExistence type="inferred from homology"/>
<feature type="binding site" evidence="9">
    <location>
        <position position="440"/>
    </location>
    <ligand>
        <name>Ca(2+)</name>
        <dbReference type="ChEBI" id="CHEBI:29108"/>
    </ligand>
</feature>
<dbReference type="InterPro" id="IPR014756">
    <property type="entry name" value="Ig_E-set"/>
</dbReference>
<dbReference type="InterPro" id="IPR013783">
    <property type="entry name" value="Ig-like_fold"/>
</dbReference>
<dbReference type="SUPFAM" id="SSF49309">
    <property type="entry name" value="Transglutaminase, two C-terminal domains"/>
    <property type="match status" value="2"/>
</dbReference>
<dbReference type="Pfam" id="PF01841">
    <property type="entry name" value="Transglut_core"/>
    <property type="match status" value="1"/>
</dbReference>
<dbReference type="InterPro" id="IPR001102">
    <property type="entry name" value="Transglutaminase_N"/>
</dbReference>
<comment type="similarity">
    <text evidence="1">Belongs to the transglutaminase superfamily. Transglutaminase family.</text>
</comment>
<dbReference type="SUPFAM" id="SSF81296">
    <property type="entry name" value="E set domains"/>
    <property type="match status" value="1"/>
</dbReference>
<evidence type="ECO:0000256" key="10">
    <source>
        <dbReference type="SAM" id="MobiDB-lite"/>
    </source>
</evidence>
<dbReference type="InterPro" id="IPR050779">
    <property type="entry name" value="Transglutaminase"/>
</dbReference>
<dbReference type="GO" id="GO:0003810">
    <property type="term" value="F:protein-glutamine gamma-glutamyltransferase activity"/>
    <property type="evidence" value="ECO:0007669"/>
    <property type="project" value="UniProtKB-EC"/>
</dbReference>
<dbReference type="InterPro" id="IPR036985">
    <property type="entry name" value="Transglutaminase-like_sf"/>
</dbReference>
<dbReference type="SMART" id="SM00460">
    <property type="entry name" value="TGc"/>
    <property type="match status" value="1"/>
</dbReference>
<dbReference type="InterPro" id="IPR036238">
    <property type="entry name" value="Transglutaminase_C_sf"/>
</dbReference>
<comment type="cofactor">
    <cofactor evidence="9">
        <name>Ca(2+)</name>
        <dbReference type="ChEBI" id="CHEBI:29108"/>
    </cofactor>
    <text evidence="9">Binds 1 Ca(2+) ion per subunit.</text>
</comment>
<keyword evidence="2" id="KW-0808">Transferase</keyword>
<evidence type="ECO:0000256" key="2">
    <source>
        <dbReference type="ARBA" id="ARBA00022679"/>
    </source>
</evidence>
<keyword evidence="3 9" id="KW-0479">Metal-binding</keyword>
<dbReference type="Proteomes" id="UP000749559">
    <property type="component" value="Unassembled WGS sequence"/>
</dbReference>
<dbReference type="Gene3D" id="3.90.260.10">
    <property type="entry name" value="Transglutaminase-like"/>
    <property type="match status" value="1"/>
</dbReference>
<dbReference type="FunFam" id="2.60.40.10:FF:000171">
    <property type="entry name" value="protein-glutamine gamma-glutamyltransferase 6"/>
    <property type="match status" value="1"/>
</dbReference>
<dbReference type="InterPro" id="IPR023608">
    <property type="entry name" value="Transglutaminase_animal"/>
</dbReference>
<feature type="active site" evidence="8">
    <location>
        <position position="377"/>
    </location>
</feature>
<feature type="domain" description="Transglutaminase-like" evidence="11">
    <location>
        <begin position="310"/>
        <end position="403"/>
    </location>
</feature>
<keyword evidence="5" id="KW-0012">Acyltransferase</keyword>
<dbReference type="PANTHER" id="PTHR11590">
    <property type="entry name" value="PROTEIN-GLUTAMINE GAMMA-GLUTAMYLTRANSFERASE"/>
    <property type="match status" value="1"/>
</dbReference>
<evidence type="ECO:0000256" key="9">
    <source>
        <dbReference type="PIRSR" id="PIRSR000459-2"/>
    </source>
</evidence>
<dbReference type="SUPFAM" id="SSF54001">
    <property type="entry name" value="Cysteine proteinases"/>
    <property type="match status" value="1"/>
</dbReference>
<comment type="catalytic activity">
    <reaction evidence="7">
        <text>L-glutaminyl-[protein] + L-lysyl-[protein] = [protein]-L-lysyl-N(6)-5-L-glutamyl-[protein] + NH4(+)</text>
        <dbReference type="Rhea" id="RHEA:54816"/>
        <dbReference type="Rhea" id="RHEA-COMP:9752"/>
        <dbReference type="Rhea" id="RHEA-COMP:10207"/>
        <dbReference type="Rhea" id="RHEA-COMP:14005"/>
        <dbReference type="ChEBI" id="CHEBI:28938"/>
        <dbReference type="ChEBI" id="CHEBI:29969"/>
        <dbReference type="ChEBI" id="CHEBI:30011"/>
        <dbReference type="ChEBI" id="CHEBI:138370"/>
        <dbReference type="EC" id="2.3.2.13"/>
    </reaction>
</comment>
<reference evidence="12" key="1">
    <citation type="submission" date="2022-03" db="EMBL/GenBank/DDBJ databases">
        <authorList>
            <person name="Martin C."/>
        </authorList>
    </citation>
    <scope>NUCLEOTIDE SEQUENCE</scope>
</reference>
<feature type="binding site" evidence="9">
    <location>
        <position position="498"/>
    </location>
    <ligand>
        <name>Ca(2+)</name>
        <dbReference type="ChEBI" id="CHEBI:29108"/>
    </ligand>
</feature>
<evidence type="ECO:0000259" key="11">
    <source>
        <dbReference type="SMART" id="SM00460"/>
    </source>
</evidence>
<dbReference type="PANTHER" id="PTHR11590:SF40">
    <property type="entry name" value="HEMOCYTE PROTEIN-GLUTAMINE GAMMA-GLUTAMYLTRANSFERASE-LIKE PROTEIN"/>
    <property type="match status" value="1"/>
</dbReference>
<dbReference type="InterPro" id="IPR038765">
    <property type="entry name" value="Papain-like_cys_pep_sf"/>
</dbReference>
<dbReference type="EMBL" id="CAIIXF020000003">
    <property type="protein sequence ID" value="CAH1779162.1"/>
    <property type="molecule type" value="Genomic_DNA"/>
</dbReference>
<dbReference type="InterPro" id="IPR002931">
    <property type="entry name" value="Transglutaminase-like"/>
</dbReference>
<dbReference type="Pfam" id="PF00927">
    <property type="entry name" value="Transglut_C"/>
    <property type="match status" value="1"/>
</dbReference>
<dbReference type="Pfam" id="PF00868">
    <property type="entry name" value="Transglut_N"/>
    <property type="match status" value="1"/>
</dbReference>
<evidence type="ECO:0000256" key="1">
    <source>
        <dbReference type="ARBA" id="ARBA00005968"/>
    </source>
</evidence>
<gene>
    <name evidence="12" type="ORF">OFUS_LOCUS5995</name>
</gene>
<dbReference type="GO" id="GO:0046872">
    <property type="term" value="F:metal ion binding"/>
    <property type="evidence" value="ECO:0007669"/>
    <property type="project" value="UniProtKB-KW"/>
</dbReference>
<feature type="binding site" evidence="9">
    <location>
        <position position="493"/>
    </location>
    <ligand>
        <name>Ca(2+)</name>
        <dbReference type="ChEBI" id="CHEBI:29108"/>
    </ligand>
</feature>
<dbReference type="OrthoDB" id="437511at2759"/>
<feature type="active site" evidence="8">
    <location>
        <position position="400"/>
    </location>
</feature>
<keyword evidence="13" id="KW-1185">Reference proteome</keyword>
<comment type="caution">
    <text evidence="12">The sequence shown here is derived from an EMBL/GenBank/DDBJ whole genome shotgun (WGS) entry which is preliminary data.</text>
</comment>
<organism evidence="12 13">
    <name type="scientific">Owenia fusiformis</name>
    <name type="common">Polychaete worm</name>
    <dbReference type="NCBI Taxonomy" id="6347"/>
    <lineage>
        <taxon>Eukaryota</taxon>
        <taxon>Metazoa</taxon>
        <taxon>Spiralia</taxon>
        <taxon>Lophotrochozoa</taxon>
        <taxon>Annelida</taxon>
        <taxon>Polychaeta</taxon>
        <taxon>Sedentaria</taxon>
        <taxon>Canalipalpata</taxon>
        <taxon>Sabellida</taxon>
        <taxon>Oweniida</taxon>
        <taxon>Oweniidae</taxon>
        <taxon>Owenia</taxon>
    </lineage>
</organism>
<evidence type="ECO:0000256" key="7">
    <source>
        <dbReference type="ARBA" id="ARBA00051843"/>
    </source>
</evidence>
<dbReference type="AlphaFoldDB" id="A0A8J1TVJ9"/>
<dbReference type="InterPro" id="IPR008958">
    <property type="entry name" value="Transglutaminase_C"/>
</dbReference>
<dbReference type="FunFam" id="3.90.260.10:FF:000001">
    <property type="entry name" value="Protein-glutamine gamma-glutamyltransferase 2"/>
    <property type="match status" value="1"/>
</dbReference>
<evidence type="ECO:0000256" key="3">
    <source>
        <dbReference type="ARBA" id="ARBA00022723"/>
    </source>
</evidence>
<feature type="binding site" evidence="9">
    <location>
        <position position="442"/>
    </location>
    <ligand>
        <name>Ca(2+)</name>
        <dbReference type="ChEBI" id="CHEBI:29108"/>
    </ligand>
</feature>
<feature type="compositionally biased region" description="Polar residues" evidence="10">
    <location>
        <begin position="1"/>
        <end position="12"/>
    </location>
</feature>
<keyword evidence="4 9" id="KW-0106">Calcium</keyword>
<evidence type="ECO:0000256" key="4">
    <source>
        <dbReference type="ARBA" id="ARBA00022837"/>
    </source>
</evidence>
<name>A0A8J1TVJ9_OWEFU</name>
<protein>
    <recommendedName>
        <fullName evidence="6">protein-glutamine gamma-glutamyltransferase</fullName>
        <ecNumber evidence="6">2.3.2.13</ecNumber>
    </recommendedName>
</protein>